<keyword evidence="2" id="KW-1185">Reference proteome</keyword>
<protein>
    <submittedName>
        <fullName evidence="1">Uncharacterized protein</fullName>
    </submittedName>
</protein>
<dbReference type="RefSeq" id="WP_144093677.1">
    <property type="nucleotide sequence ID" value="NZ_CABHMX010000018.1"/>
</dbReference>
<organism evidence="1 2">
    <name type="scientific">Blautia luti</name>
    <dbReference type="NCBI Taxonomy" id="89014"/>
    <lineage>
        <taxon>Bacteria</taxon>
        <taxon>Bacillati</taxon>
        <taxon>Bacillota</taxon>
        <taxon>Clostridia</taxon>
        <taxon>Lachnospirales</taxon>
        <taxon>Lachnospiraceae</taxon>
        <taxon>Blautia</taxon>
    </lineage>
</organism>
<dbReference type="AlphaFoldDB" id="A0A564VXD4"/>
<dbReference type="EMBL" id="CABHNW010000073">
    <property type="protein sequence ID" value="VUX37364.1"/>
    <property type="molecule type" value="Genomic_DNA"/>
</dbReference>
<sequence length="139" mass="16919">MDSIELKLCDIQGRLFELAWKEHYNSERFIRYFMNSKVARALDSEYNRMQWAGEEYLLEEFADECPEVKKDGIQYDKEVMYWAGYVYRYWHYVTGESSREIYRQAPAKTMNVNYLMFHTMDPEMAVEDLKEIYRQKRGV</sequence>
<name>A0A564VXD4_9FIRM</name>
<evidence type="ECO:0000313" key="1">
    <source>
        <dbReference type="EMBL" id="VUX37364.1"/>
    </source>
</evidence>
<dbReference type="Proteomes" id="UP000408482">
    <property type="component" value="Unassembled WGS sequence"/>
</dbReference>
<gene>
    <name evidence="1" type="ORF">RSSSTS7063_03144</name>
</gene>
<reference evidence="1 2" key="1">
    <citation type="submission" date="2019-07" db="EMBL/GenBank/DDBJ databases">
        <authorList>
            <person name="Hibberd C M."/>
            <person name="Gehrig L. J."/>
            <person name="Chang H.-W."/>
            <person name="Venkatesh S."/>
        </authorList>
    </citation>
    <scope>NUCLEOTIDE SEQUENCE [LARGE SCALE GENOMIC DNA]</scope>
    <source>
        <strain evidence="1">Blautia_luti_SSTS_Bg7063</strain>
    </source>
</reference>
<evidence type="ECO:0000313" key="2">
    <source>
        <dbReference type="Proteomes" id="UP000408482"/>
    </source>
</evidence>
<accession>A0A564VXD4</accession>
<proteinExistence type="predicted"/>